<keyword evidence="1" id="KW-0862">Zinc</keyword>
<gene>
    <name evidence="4" type="ORF">STCU_04499</name>
</gene>
<feature type="zinc finger region" description="C3H1-type" evidence="1">
    <location>
        <begin position="199"/>
        <end position="227"/>
    </location>
</feature>
<evidence type="ECO:0000313" key="4">
    <source>
        <dbReference type="EMBL" id="EPY29522.1"/>
    </source>
</evidence>
<dbReference type="Proteomes" id="UP000015354">
    <property type="component" value="Unassembled WGS sequence"/>
</dbReference>
<keyword evidence="1" id="KW-0863">Zinc-finger</keyword>
<evidence type="ECO:0000259" key="3">
    <source>
        <dbReference type="PROSITE" id="PS50103"/>
    </source>
</evidence>
<dbReference type="InterPro" id="IPR000571">
    <property type="entry name" value="Znf_CCCH"/>
</dbReference>
<evidence type="ECO:0000313" key="5">
    <source>
        <dbReference type="Proteomes" id="UP000015354"/>
    </source>
</evidence>
<feature type="region of interest" description="Disordered" evidence="2">
    <location>
        <begin position="86"/>
        <end position="155"/>
    </location>
</feature>
<evidence type="ECO:0000256" key="1">
    <source>
        <dbReference type="PROSITE-ProRule" id="PRU00723"/>
    </source>
</evidence>
<feature type="compositionally biased region" description="Polar residues" evidence="2">
    <location>
        <begin position="86"/>
        <end position="104"/>
    </location>
</feature>
<dbReference type="InterPro" id="IPR053125">
    <property type="entry name" value="RNA-bd_mRNA_stabilization_reg"/>
</dbReference>
<reference evidence="4 5" key="1">
    <citation type="journal article" date="2013" name="PLoS ONE">
        <title>Predicting the Proteins of Angomonas deanei, Strigomonas culicis and Their Respective Endosymbionts Reveals New Aspects of the Trypanosomatidae Family.</title>
        <authorList>
            <person name="Motta M.C."/>
            <person name="Martins A.C."/>
            <person name="de Souza S.S."/>
            <person name="Catta-Preta C.M."/>
            <person name="Silva R."/>
            <person name="Klein C.C."/>
            <person name="de Almeida L.G."/>
            <person name="de Lima Cunha O."/>
            <person name="Ciapina L.P."/>
            <person name="Brocchi M."/>
            <person name="Colabardini A.C."/>
            <person name="de Araujo Lima B."/>
            <person name="Machado C.R."/>
            <person name="de Almeida Soares C.M."/>
            <person name="Probst C.M."/>
            <person name="de Menezes C.B."/>
            <person name="Thompson C.E."/>
            <person name="Bartholomeu D.C."/>
            <person name="Gradia D.F."/>
            <person name="Pavoni D.P."/>
            <person name="Grisard E.C."/>
            <person name="Fantinatti-Garboggini F."/>
            <person name="Marchini F.K."/>
            <person name="Rodrigues-Luiz G.F."/>
            <person name="Wagner G."/>
            <person name="Goldman G.H."/>
            <person name="Fietto J.L."/>
            <person name="Elias M.C."/>
            <person name="Goldman M.H."/>
            <person name="Sagot M.F."/>
            <person name="Pereira M."/>
            <person name="Stoco P.H."/>
            <person name="de Mendonca-Neto R.P."/>
            <person name="Teixeira S.M."/>
            <person name="Maciel T.E."/>
            <person name="de Oliveira Mendes T.A."/>
            <person name="Urmenyi T.P."/>
            <person name="de Souza W."/>
            <person name="Schenkman S."/>
            <person name="de Vasconcelos A.T."/>
        </authorList>
    </citation>
    <scope>NUCLEOTIDE SEQUENCE [LARGE SCALE GENOMIC DNA]</scope>
</reference>
<keyword evidence="5" id="KW-1185">Reference proteome</keyword>
<dbReference type="OrthoDB" id="271292at2759"/>
<comment type="caution">
    <text evidence="4">The sequence shown here is derived from an EMBL/GenBank/DDBJ whole genome shotgun (WGS) entry which is preliminary data.</text>
</comment>
<sequence>MTSAPFLQIDGQIFTLLKNDGSIWSHPSLPMLWNPDLAPANGVVPQTVCIDDGTSRQRARITNTGNASLNSSGSLFTVVVGQNAAASPSSTLNDGATPYSSDAQSRPLGFHTGPLGTFTNTPVVSRTTPSANSSGSTAKSGSQTLNQHPPNDPNQWGFAIADRLHTYLPRIPVPPSTICEVTQGIASYINDVVQSSKQPCSSSVCLLFSENGFCAAGRHCPSFHVSPDYLRLSRALSQPLCCGLHNCYYTQEMVLAKCAPHLLSQTYYLSLDGANYRHLAESPKVEISLLHLSLTVGLDTLPLKDGRRKISQRRRVCSLFLEGKCKWTKDCANIHICHSLYKLLQVENVLEFLKAVQRGKESSQQIYNRIVQCSHVQEYVQSVAMLPLMAQLIVNSHIAPLTALLRFGVAVTSDQKDVLVHLGLVSDDTKLFVYCVSPKVRSMLCPRVM</sequence>
<feature type="domain" description="C3H1-type" evidence="3">
    <location>
        <begin position="199"/>
        <end position="227"/>
    </location>
</feature>
<proteinExistence type="predicted"/>
<dbReference type="GO" id="GO:0008270">
    <property type="term" value="F:zinc ion binding"/>
    <property type="evidence" value="ECO:0007669"/>
    <property type="project" value="UniProtKB-KW"/>
</dbReference>
<feature type="domain" description="C3H1-type" evidence="3">
    <location>
        <begin position="311"/>
        <end position="338"/>
    </location>
</feature>
<dbReference type="PANTHER" id="PTHR37035:SF4">
    <property type="entry name" value="C3H1-TYPE DOMAIN-CONTAINING PROTEIN"/>
    <property type="match status" value="1"/>
</dbReference>
<dbReference type="PROSITE" id="PS50103">
    <property type="entry name" value="ZF_C3H1"/>
    <property type="match status" value="2"/>
</dbReference>
<name>S9UFC9_9TRYP</name>
<organism evidence="4 5">
    <name type="scientific">Strigomonas culicis</name>
    <dbReference type="NCBI Taxonomy" id="28005"/>
    <lineage>
        <taxon>Eukaryota</taxon>
        <taxon>Discoba</taxon>
        <taxon>Euglenozoa</taxon>
        <taxon>Kinetoplastea</taxon>
        <taxon>Metakinetoplastina</taxon>
        <taxon>Trypanosomatida</taxon>
        <taxon>Trypanosomatidae</taxon>
        <taxon>Strigomonadinae</taxon>
        <taxon>Strigomonas</taxon>
    </lineage>
</organism>
<evidence type="ECO:0000256" key="2">
    <source>
        <dbReference type="SAM" id="MobiDB-lite"/>
    </source>
</evidence>
<dbReference type="PANTHER" id="PTHR37035">
    <property type="entry name" value="C3H1-TYPE DOMAIN-CONTAINING PROTEIN-RELATED"/>
    <property type="match status" value="1"/>
</dbReference>
<dbReference type="AlphaFoldDB" id="S9UFC9"/>
<keyword evidence="1" id="KW-0479">Metal-binding</keyword>
<protein>
    <recommendedName>
        <fullName evidence="3">C3H1-type domain-containing protein</fullName>
    </recommendedName>
</protein>
<feature type="compositionally biased region" description="Polar residues" evidence="2">
    <location>
        <begin position="117"/>
        <end position="149"/>
    </location>
</feature>
<feature type="zinc finger region" description="C3H1-type" evidence="1">
    <location>
        <begin position="311"/>
        <end position="338"/>
    </location>
</feature>
<accession>S9UFC9</accession>
<dbReference type="EMBL" id="ATMH01004499">
    <property type="protein sequence ID" value="EPY29522.1"/>
    <property type="molecule type" value="Genomic_DNA"/>
</dbReference>